<dbReference type="GeneID" id="5547670"/>
<dbReference type="GO" id="GO:0002181">
    <property type="term" value="P:cytoplasmic translation"/>
    <property type="evidence" value="ECO:0007669"/>
    <property type="project" value="EnsemblFungi"/>
</dbReference>
<dbReference type="GO" id="GO:1903833">
    <property type="term" value="P:positive regulation of cellular response to amino acid starvation"/>
    <property type="evidence" value="ECO:0007669"/>
    <property type="project" value="EnsemblFungi"/>
</dbReference>
<feature type="domain" description="RWD" evidence="1">
    <location>
        <begin position="9"/>
        <end position="159"/>
    </location>
</feature>
<dbReference type="InterPro" id="IPR016135">
    <property type="entry name" value="UBQ-conjugating_enzyme/RWD"/>
</dbReference>
<dbReference type="OMA" id="QWDEHKK"/>
<dbReference type="SUPFAM" id="SSF54495">
    <property type="entry name" value="UBC-like"/>
    <property type="match status" value="1"/>
</dbReference>
<dbReference type="Pfam" id="PF05773">
    <property type="entry name" value="RWD"/>
    <property type="match status" value="1"/>
</dbReference>
<dbReference type="HOGENOM" id="CLU_084528_0_0_1"/>
<dbReference type="Gene3D" id="3.10.110.10">
    <property type="entry name" value="Ubiquitin Conjugating Enzyme"/>
    <property type="match status" value="1"/>
</dbReference>
<dbReference type="InParanoid" id="A7TEM2"/>
<dbReference type="InterPro" id="IPR006575">
    <property type="entry name" value="RWD_dom"/>
</dbReference>
<reference evidence="2 3" key="1">
    <citation type="journal article" date="2007" name="Proc. Natl. Acad. Sci. U.S.A.">
        <title>Independent sorting-out of thousands of duplicated gene pairs in two yeast species descended from a whole-genome duplication.</title>
        <authorList>
            <person name="Scannell D.R."/>
            <person name="Frank A.C."/>
            <person name="Conant G.C."/>
            <person name="Byrne K.P."/>
            <person name="Woolfit M."/>
            <person name="Wolfe K.H."/>
        </authorList>
    </citation>
    <scope>NUCLEOTIDE SEQUENCE [LARGE SCALE GENOMIC DNA]</scope>
    <source>
        <strain evidence="3">ATCC 22028 / DSM 70294 / BCRC 21397 / CBS 2163 / NBRC 10782 / NRRL Y-8283 / UCD 57-17</strain>
    </source>
</reference>
<gene>
    <name evidence="2" type="ORF">Kpol_1036p75</name>
</gene>
<dbReference type="OrthoDB" id="277175at2759"/>
<dbReference type="InterPro" id="IPR040213">
    <property type="entry name" value="GIR2-like"/>
</dbReference>
<dbReference type="CDD" id="cd23824">
    <property type="entry name" value="RWD_ScGIR2-like"/>
    <property type="match status" value="1"/>
</dbReference>
<dbReference type="PROSITE" id="PS50908">
    <property type="entry name" value="RWD"/>
    <property type="match status" value="1"/>
</dbReference>
<dbReference type="AlphaFoldDB" id="A7TEM2"/>
<dbReference type="EMBL" id="DS480380">
    <property type="protein sequence ID" value="EDO19329.1"/>
    <property type="molecule type" value="Genomic_DNA"/>
</dbReference>
<dbReference type="KEGG" id="vpo:Kpol_1036p75"/>
<dbReference type="GO" id="GO:0004860">
    <property type="term" value="F:protein kinase inhibitor activity"/>
    <property type="evidence" value="ECO:0007669"/>
    <property type="project" value="EnsemblFungi"/>
</dbReference>
<keyword evidence="3" id="KW-1185">Reference proteome</keyword>
<sequence>MDYKEEQQQELEVLESIYPDELNVLSDAFPNVQFEVSLRLELDAMLDSNVQLNKEHTMMVNFQLPENYPDAAPIISIEAQEVSLVDDEDEAESEEEQEFDEHGNIMMTKLETLSDNISLSGYVPELQVQLEEQIENDMLLGMQMCFALLSTVKDNSENWFHERLSELEKEYEKQLEAREKEEQAKFNGTKVTRESFLNWRGTFRKELKLDERDADRRLAAHHGRLTGKQMFEQGVDGTTDDVMEDEVDEVVDNLSKTNVSN</sequence>
<accession>A7TEM2</accession>
<dbReference type="PANTHER" id="PTHR12292">
    <property type="entry name" value="RWD DOMAIN-CONTAINING PROTEIN"/>
    <property type="match status" value="1"/>
</dbReference>
<dbReference type="SMART" id="SM00591">
    <property type="entry name" value="RWD"/>
    <property type="match status" value="1"/>
</dbReference>
<protein>
    <recommendedName>
        <fullName evidence="1">RWD domain-containing protein</fullName>
    </recommendedName>
</protein>
<dbReference type="RefSeq" id="XP_001647187.1">
    <property type="nucleotide sequence ID" value="XM_001647137.1"/>
</dbReference>
<dbReference type="FunCoup" id="A7TEM2">
    <property type="interactions" value="808"/>
</dbReference>
<dbReference type="GO" id="GO:0034198">
    <property type="term" value="P:cellular response to amino acid starvation"/>
    <property type="evidence" value="ECO:0007669"/>
    <property type="project" value="EnsemblFungi"/>
</dbReference>
<proteinExistence type="predicted"/>
<evidence type="ECO:0000313" key="2">
    <source>
        <dbReference type="EMBL" id="EDO19329.1"/>
    </source>
</evidence>
<organism evidence="3">
    <name type="scientific">Vanderwaltozyma polyspora (strain ATCC 22028 / DSM 70294 / BCRC 21397 / CBS 2163 / NBRC 10782 / NRRL Y-8283 / UCD 57-17)</name>
    <name type="common">Kluyveromyces polysporus</name>
    <dbReference type="NCBI Taxonomy" id="436907"/>
    <lineage>
        <taxon>Eukaryota</taxon>
        <taxon>Fungi</taxon>
        <taxon>Dikarya</taxon>
        <taxon>Ascomycota</taxon>
        <taxon>Saccharomycotina</taxon>
        <taxon>Saccharomycetes</taxon>
        <taxon>Saccharomycetales</taxon>
        <taxon>Saccharomycetaceae</taxon>
        <taxon>Vanderwaltozyma</taxon>
    </lineage>
</organism>
<dbReference type="eggNOG" id="KOG4018">
    <property type="taxonomic scope" value="Eukaryota"/>
</dbReference>
<evidence type="ECO:0000259" key="1">
    <source>
        <dbReference type="PROSITE" id="PS50908"/>
    </source>
</evidence>
<dbReference type="Proteomes" id="UP000000267">
    <property type="component" value="Unassembled WGS sequence"/>
</dbReference>
<dbReference type="STRING" id="436907.A7TEM2"/>
<evidence type="ECO:0000313" key="3">
    <source>
        <dbReference type="Proteomes" id="UP000000267"/>
    </source>
</evidence>
<name>A7TEM2_VANPO</name>
<dbReference type="PhylomeDB" id="A7TEM2"/>
<dbReference type="GO" id="GO:0031333">
    <property type="term" value="P:negative regulation of protein-containing complex assembly"/>
    <property type="evidence" value="ECO:0007669"/>
    <property type="project" value="EnsemblFungi"/>
</dbReference>